<keyword evidence="2" id="KW-0436">Ligase</keyword>
<dbReference type="CDD" id="cd12119">
    <property type="entry name" value="ttLC_FACS_AlkK_like"/>
    <property type="match status" value="1"/>
</dbReference>
<comment type="caution">
    <text evidence="5">The sequence shown here is derived from an EMBL/GenBank/DDBJ whole genome shotgun (WGS) entry which is preliminary data.</text>
</comment>
<dbReference type="Gene3D" id="3.40.50.12780">
    <property type="entry name" value="N-terminal domain of ligase-like"/>
    <property type="match status" value="1"/>
</dbReference>
<dbReference type="InterPro" id="IPR042099">
    <property type="entry name" value="ANL_N_sf"/>
</dbReference>
<sequence>MKSTMQEVDLTIGSILQHGTVVHHDSEVVTATADGTRSQSYGGLGARAAQLANALRALGISGDDRVGTFQWNNAEHLEAYLAIPSMGAVLHTLNIRLFPEQLVYVANHAEDKVIIVDDSLVPLLAPQLAQMTTVNHVLVAGPDAAAADLDSLRASGKQVLIYDDLLAEQPTSFDWPEVDERSAAAMCYTSGTTGNPKGVVYSHRSAWLHSQAACTGNVAGLTFADRVLPIVPMFHANSWGLAYAALMSGASLCMPDRWLQAEPLTRFMNASLPTVSGAVPTIWNDVLLYLDQHPELAPKSLRLILCGGSAVPVSLQKALLDRHGLLVKQAWGMTETSPLASVSGEPLGVEGEEIWAYRGLQGRPLVGVQARIVADDGSVLPADGVSVGELEVRGPWVTATYYNSDDPEVAEKFDNGWLRTGDVGSLDRYHHISLSDRAKDVIKSGGEWISSVDLENALMGHPSVKEAAVIGIPDEKWQERPLAAVVLKEGASATPEELRNHLAESFAKWQLPDAFSFIPAVPRTSVGKFDKKVIRKQYNSGELLVDQP</sequence>
<gene>
    <name evidence="5" type="ORF">CLV29_1008</name>
</gene>
<evidence type="ECO:0000259" key="3">
    <source>
        <dbReference type="Pfam" id="PF00501"/>
    </source>
</evidence>
<dbReference type="RefSeq" id="WP_133753921.1">
    <property type="nucleotide sequence ID" value="NZ_SOAW01000001.1"/>
</dbReference>
<dbReference type="AlphaFoldDB" id="A0A4R7J9X1"/>
<dbReference type="Gene3D" id="3.30.300.30">
    <property type="match status" value="1"/>
</dbReference>
<feature type="domain" description="AMP-binding enzyme C-terminal" evidence="4">
    <location>
        <begin position="454"/>
        <end position="528"/>
    </location>
</feature>
<name>A0A4R7J9X1_9ACTN</name>
<reference evidence="5 6" key="1">
    <citation type="submission" date="2019-03" db="EMBL/GenBank/DDBJ databases">
        <title>Genomic Encyclopedia of Archaeal and Bacterial Type Strains, Phase II (KMG-II): from individual species to whole genera.</title>
        <authorList>
            <person name="Goeker M."/>
        </authorList>
    </citation>
    <scope>NUCLEOTIDE SEQUENCE [LARGE SCALE GENOMIC DNA]</scope>
    <source>
        <strain evidence="5 6">DSM 24323</strain>
    </source>
</reference>
<dbReference type="InterPro" id="IPR020845">
    <property type="entry name" value="AMP-binding_CS"/>
</dbReference>
<dbReference type="GO" id="GO:0016877">
    <property type="term" value="F:ligase activity, forming carbon-sulfur bonds"/>
    <property type="evidence" value="ECO:0007669"/>
    <property type="project" value="UniProtKB-ARBA"/>
</dbReference>
<keyword evidence="6" id="KW-1185">Reference proteome</keyword>
<dbReference type="PANTHER" id="PTHR43767:SF11">
    <property type="entry name" value="MEDIUM-CHAIN-FATTY-ACID--COA LIGASE"/>
    <property type="match status" value="1"/>
</dbReference>
<comment type="similarity">
    <text evidence="1">Belongs to the ATP-dependent AMP-binding enzyme family.</text>
</comment>
<evidence type="ECO:0000256" key="1">
    <source>
        <dbReference type="ARBA" id="ARBA00006432"/>
    </source>
</evidence>
<dbReference type="PANTHER" id="PTHR43767">
    <property type="entry name" value="LONG-CHAIN-FATTY-ACID--COA LIGASE"/>
    <property type="match status" value="1"/>
</dbReference>
<evidence type="ECO:0000313" key="5">
    <source>
        <dbReference type="EMBL" id="TDT33397.1"/>
    </source>
</evidence>
<dbReference type="InterPro" id="IPR050237">
    <property type="entry name" value="ATP-dep_AMP-bd_enzyme"/>
</dbReference>
<feature type="domain" description="AMP-dependent synthetase/ligase" evidence="3">
    <location>
        <begin position="25"/>
        <end position="402"/>
    </location>
</feature>
<dbReference type="FunFam" id="3.30.300.30:FF:000008">
    <property type="entry name" value="2,3-dihydroxybenzoate-AMP ligase"/>
    <property type="match status" value="1"/>
</dbReference>
<dbReference type="SUPFAM" id="SSF56801">
    <property type="entry name" value="Acetyl-CoA synthetase-like"/>
    <property type="match status" value="1"/>
</dbReference>
<dbReference type="EMBL" id="SOAW01000001">
    <property type="protein sequence ID" value="TDT33397.1"/>
    <property type="molecule type" value="Genomic_DNA"/>
</dbReference>
<dbReference type="InterPro" id="IPR045851">
    <property type="entry name" value="AMP-bd_C_sf"/>
</dbReference>
<proteinExistence type="inferred from homology"/>
<dbReference type="NCBIfam" id="NF004837">
    <property type="entry name" value="PRK06187.1"/>
    <property type="match status" value="1"/>
</dbReference>
<dbReference type="OrthoDB" id="9803968at2"/>
<protein>
    <submittedName>
        <fullName evidence="5">Fatty-acyl-CoA synthase</fullName>
    </submittedName>
</protein>
<dbReference type="Pfam" id="PF00501">
    <property type="entry name" value="AMP-binding"/>
    <property type="match status" value="1"/>
</dbReference>
<evidence type="ECO:0000313" key="6">
    <source>
        <dbReference type="Proteomes" id="UP000295371"/>
    </source>
</evidence>
<organism evidence="5 6">
    <name type="scientific">Naumannella halotolerans</name>
    <dbReference type="NCBI Taxonomy" id="993414"/>
    <lineage>
        <taxon>Bacteria</taxon>
        <taxon>Bacillati</taxon>
        <taxon>Actinomycetota</taxon>
        <taxon>Actinomycetes</taxon>
        <taxon>Propionibacteriales</taxon>
        <taxon>Propionibacteriaceae</taxon>
        <taxon>Naumannella</taxon>
    </lineage>
</organism>
<evidence type="ECO:0000259" key="4">
    <source>
        <dbReference type="Pfam" id="PF13193"/>
    </source>
</evidence>
<dbReference type="InterPro" id="IPR000873">
    <property type="entry name" value="AMP-dep_synth/lig_dom"/>
</dbReference>
<dbReference type="Pfam" id="PF13193">
    <property type="entry name" value="AMP-binding_C"/>
    <property type="match status" value="1"/>
</dbReference>
<evidence type="ECO:0000256" key="2">
    <source>
        <dbReference type="ARBA" id="ARBA00022598"/>
    </source>
</evidence>
<dbReference type="PROSITE" id="PS00455">
    <property type="entry name" value="AMP_BINDING"/>
    <property type="match status" value="1"/>
</dbReference>
<accession>A0A4R7J9X1</accession>
<dbReference type="InterPro" id="IPR025110">
    <property type="entry name" value="AMP-bd_C"/>
</dbReference>
<dbReference type="Proteomes" id="UP000295371">
    <property type="component" value="Unassembled WGS sequence"/>
</dbReference>